<reference evidence="6 7" key="1">
    <citation type="journal article" date="2019" name="PLoS Biol.">
        <title>Sex chromosomes control vertical transmission of feminizing Wolbachia symbionts in an isopod.</title>
        <authorList>
            <person name="Becking T."/>
            <person name="Chebbi M.A."/>
            <person name="Giraud I."/>
            <person name="Moumen B."/>
            <person name="Laverre T."/>
            <person name="Caubet Y."/>
            <person name="Peccoud J."/>
            <person name="Gilbert C."/>
            <person name="Cordaux R."/>
        </authorList>
    </citation>
    <scope>NUCLEOTIDE SEQUENCE [LARGE SCALE GENOMIC DNA]</scope>
    <source>
        <strain evidence="6">ANa2</strain>
        <tissue evidence="6">Whole body excluding digestive tract and cuticle</tissue>
    </source>
</reference>
<dbReference type="AlphaFoldDB" id="A0A5N5TNF4"/>
<dbReference type="GO" id="GO:0005730">
    <property type="term" value="C:nucleolus"/>
    <property type="evidence" value="ECO:0007669"/>
    <property type="project" value="UniProtKB-SubCell"/>
</dbReference>
<keyword evidence="4" id="KW-0804">Transcription</keyword>
<evidence type="ECO:0000256" key="4">
    <source>
        <dbReference type="ARBA" id="ARBA00023163"/>
    </source>
</evidence>
<dbReference type="EMBL" id="SEYY01000279">
    <property type="protein sequence ID" value="KAB7507631.1"/>
    <property type="molecule type" value="Genomic_DNA"/>
</dbReference>
<comment type="caution">
    <text evidence="6">The sequence shown here is derived from an EMBL/GenBank/DDBJ whole genome shotgun (WGS) entry which is preliminary data.</text>
</comment>
<evidence type="ECO:0000256" key="1">
    <source>
        <dbReference type="ARBA" id="ARBA00004604"/>
    </source>
</evidence>
<keyword evidence="5" id="KW-0539">Nucleus</keyword>
<sequence>MDNSLNNLSSTSEKKKVPKRTFVIEDVIVKDYDKMEPCLVQFSNGVVKDTSKLEGKLLRNMSEKHIRRRSERILTVSNGNMTYTGKNFGDNIDPNIANRNFLGILDKNTNKMKLIEMSTFIMHPQLDIRPQAVDSFISSLKQGEKRSLLNETFGGRRERATVKNIEARQFDVHDMAGALHDMTQKIDTEDMEEEFEEAFSYDDILPPCDRDANLVENVYKLADIIPDMELVLYNDEAVEYMDNKKDTEGLSLLVRQTIANAKLSEDEEETAKLICIALYIQNLIRVITNEIQRNSCVKIVPKINPKKDFDKIYRRKKDDEVKNIRR</sequence>
<evidence type="ECO:0000256" key="3">
    <source>
        <dbReference type="ARBA" id="ARBA00022478"/>
    </source>
</evidence>
<evidence type="ECO:0000313" key="6">
    <source>
        <dbReference type="EMBL" id="KAB7507631.1"/>
    </source>
</evidence>
<proteinExistence type="inferred from homology"/>
<dbReference type="InterPro" id="IPR009668">
    <property type="entry name" value="RNA_pol-assoc_fac_A49-like"/>
</dbReference>
<gene>
    <name evidence="6" type="primary">polr1e</name>
    <name evidence="6" type="ORF">Anas_01506</name>
</gene>
<dbReference type="Pfam" id="PF06870">
    <property type="entry name" value="RNA_pol_I_A49"/>
    <property type="match status" value="1"/>
</dbReference>
<dbReference type="Proteomes" id="UP000326759">
    <property type="component" value="Unassembled WGS sequence"/>
</dbReference>
<evidence type="ECO:0000256" key="5">
    <source>
        <dbReference type="ARBA" id="ARBA00023242"/>
    </source>
</evidence>
<keyword evidence="7" id="KW-1185">Reference proteome</keyword>
<keyword evidence="3 6" id="KW-0240">DNA-directed RNA polymerase</keyword>
<name>A0A5N5TNF4_9CRUS</name>
<organism evidence="6 7">
    <name type="scientific">Armadillidium nasatum</name>
    <dbReference type="NCBI Taxonomy" id="96803"/>
    <lineage>
        <taxon>Eukaryota</taxon>
        <taxon>Metazoa</taxon>
        <taxon>Ecdysozoa</taxon>
        <taxon>Arthropoda</taxon>
        <taxon>Crustacea</taxon>
        <taxon>Multicrustacea</taxon>
        <taxon>Malacostraca</taxon>
        <taxon>Eumalacostraca</taxon>
        <taxon>Peracarida</taxon>
        <taxon>Isopoda</taxon>
        <taxon>Oniscidea</taxon>
        <taxon>Crinocheta</taxon>
        <taxon>Armadillidiidae</taxon>
        <taxon>Armadillidium</taxon>
    </lineage>
</organism>
<dbReference type="PANTHER" id="PTHR14440">
    <property type="entry name" value="DNA-DIRECTED RNA POLYMERASE I SUBUNIT RPA49"/>
    <property type="match status" value="1"/>
</dbReference>
<comment type="subcellular location">
    <subcellularLocation>
        <location evidence="1">Nucleus</location>
        <location evidence="1">Nucleolus</location>
    </subcellularLocation>
</comment>
<evidence type="ECO:0000256" key="2">
    <source>
        <dbReference type="ARBA" id="ARBA00009430"/>
    </source>
</evidence>
<comment type="similarity">
    <text evidence="2">Belongs to the eukaryotic RPA49/POLR1E RNA polymerase subunit family.</text>
</comment>
<evidence type="ECO:0000313" key="7">
    <source>
        <dbReference type="Proteomes" id="UP000326759"/>
    </source>
</evidence>
<accession>A0A5N5TNF4</accession>
<dbReference type="OrthoDB" id="277398at2759"/>
<dbReference type="GO" id="GO:0003677">
    <property type="term" value="F:DNA binding"/>
    <property type="evidence" value="ECO:0007669"/>
    <property type="project" value="InterPro"/>
</dbReference>
<dbReference type="GO" id="GO:0006351">
    <property type="term" value="P:DNA-templated transcription"/>
    <property type="evidence" value="ECO:0007669"/>
    <property type="project" value="InterPro"/>
</dbReference>
<protein>
    <submittedName>
        <fullName evidence="6">DNA-directed RNA polymerase I subunit RPA49</fullName>
    </submittedName>
</protein>
<dbReference type="GO" id="GO:0000428">
    <property type="term" value="C:DNA-directed RNA polymerase complex"/>
    <property type="evidence" value="ECO:0007669"/>
    <property type="project" value="UniProtKB-KW"/>
</dbReference>